<keyword evidence="1" id="KW-0479">Metal-binding</keyword>
<evidence type="ECO:0000313" key="5">
    <source>
        <dbReference type="Proteomes" id="UP000027222"/>
    </source>
</evidence>
<accession>A0A067SEG3</accession>
<dbReference type="GO" id="GO:0006355">
    <property type="term" value="P:regulation of DNA-templated transcription"/>
    <property type="evidence" value="ECO:0007669"/>
    <property type="project" value="InterPro"/>
</dbReference>
<feature type="region of interest" description="Disordered" evidence="2">
    <location>
        <begin position="357"/>
        <end position="514"/>
    </location>
</feature>
<feature type="compositionally biased region" description="Polar residues" evidence="2">
    <location>
        <begin position="487"/>
        <end position="514"/>
    </location>
</feature>
<evidence type="ECO:0000313" key="4">
    <source>
        <dbReference type="EMBL" id="KDR66129.1"/>
    </source>
</evidence>
<feature type="compositionally biased region" description="Polar residues" evidence="2">
    <location>
        <begin position="424"/>
        <end position="439"/>
    </location>
</feature>
<dbReference type="GO" id="GO:0043565">
    <property type="term" value="F:sequence-specific DNA binding"/>
    <property type="evidence" value="ECO:0007669"/>
    <property type="project" value="InterPro"/>
</dbReference>
<feature type="compositionally biased region" description="Low complexity" evidence="2">
    <location>
        <begin position="27"/>
        <end position="38"/>
    </location>
</feature>
<feature type="compositionally biased region" description="Basic and acidic residues" evidence="2">
    <location>
        <begin position="199"/>
        <end position="208"/>
    </location>
</feature>
<feature type="compositionally biased region" description="Basic and acidic residues" evidence="2">
    <location>
        <begin position="298"/>
        <end position="308"/>
    </location>
</feature>
<dbReference type="PROSITE" id="PS50114">
    <property type="entry name" value="GATA_ZN_FINGER_2"/>
    <property type="match status" value="1"/>
</dbReference>
<dbReference type="InterPro" id="IPR000679">
    <property type="entry name" value="Znf_GATA"/>
</dbReference>
<feature type="region of interest" description="Disordered" evidence="2">
    <location>
        <begin position="99"/>
        <end position="152"/>
    </location>
</feature>
<organism evidence="4 5">
    <name type="scientific">Galerina marginata (strain CBS 339.88)</name>
    <dbReference type="NCBI Taxonomy" id="685588"/>
    <lineage>
        <taxon>Eukaryota</taxon>
        <taxon>Fungi</taxon>
        <taxon>Dikarya</taxon>
        <taxon>Basidiomycota</taxon>
        <taxon>Agaricomycotina</taxon>
        <taxon>Agaricomycetes</taxon>
        <taxon>Agaricomycetidae</taxon>
        <taxon>Agaricales</taxon>
        <taxon>Agaricineae</taxon>
        <taxon>Strophariaceae</taxon>
        <taxon>Galerina</taxon>
    </lineage>
</organism>
<evidence type="ECO:0000256" key="1">
    <source>
        <dbReference type="PROSITE-ProRule" id="PRU00094"/>
    </source>
</evidence>
<feature type="region of interest" description="Disordered" evidence="2">
    <location>
        <begin position="167"/>
        <end position="208"/>
    </location>
</feature>
<feature type="compositionally biased region" description="Low complexity" evidence="2">
    <location>
        <begin position="372"/>
        <end position="399"/>
    </location>
</feature>
<keyword evidence="1" id="KW-0863">Zinc-finger</keyword>
<evidence type="ECO:0000259" key="3">
    <source>
        <dbReference type="PROSITE" id="PS50114"/>
    </source>
</evidence>
<dbReference type="Proteomes" id="UP000027222">
    <property type="component" value="Unassembled WGS sequence"/>
</dbReference>
<dbReference type="AlphaFoldDB" id="A0A067SEG3"/>
<gene>
    <name evidence="4" type="ORF">GALMADRAFT_148160</name>
</gene>
<protein>
    <recommendedName>
        <fullName evidence="3">GATA-type domain-containing protein</fullName>
    </recommendedName>
</protein>
<keyword evidence="5" id="KW-1185">Reference proteome</keyword>
<feature type="domain" description="GATA-type" evidence="3">
    <location>
        <begin position="264"/>
        <end position="322"/>
    </location>
</feature>
<dbReference type="SUPFAM" id="SSF57716">
    <property type="entry name" value="Glucocorticoid receptor-like (DNA-binding domain)"/>
    <property type="match status" value="1"/>
</dbReference>
<feature type="region of interest" description="Disordered" evidence="2">
    <location>
        <begin position="1"/>
        <end position="62"/>
    </location>
</feature>
<dbReference type="HOGENOM" id="CLU_530013_0_0_1"/>
<feature type="compositionally biased region" description="Polar residues" evidence="2">
    <location>
        <begin position="49"/>
        <end position="61"/>
    </location>
</feature>
<dbReference type="EMBL" id="KL142427">
    <property type="protein sequence ID" value="KDR66129.1"/>
    <property type="molecule type" value="Genomic_DNA"/>
</dbReference>
<sequence>MFGDSTKSSKEDHQPRDKKDQSDAVIDPALRSLASSPSSDKKRHKGDTSLVNQPTQDQPSSMPLRVDQLQMSSSPFVPLAFCLDTPLFNDVYDRRRHHFDTSSHSHRPPSPPPPITTMSSNSHSPSPSVVSVDRSSNSTPHIRRSPPQHSMQPAAMYSTYSQHDPPVIQSARHHYPSPREPINHGQYIYASHPPFDPQPRYDQHQHPDTRQPYPLPAHFAVAPMSHPQQNMHDYSRQYPIPGQPPVTIVHTDDAATKLTDGIRRRCFNCCTTDTSTWRRSNLSPGKVLCNKCGLFERTHSRPRPDQFPHKRGPLSGQNLRGRTPPGSSSSNQLPPISSGAPYHQYHHQAITPVNTAEYHPSTTLPGLQTWHGNNSSTSSSNGNVSSSGHSSASNGGSNSHTITGPGGTTTSGGGGGGASGSGSDHSNPHSTSNSATGTPLLTHRRPTLESPRLQATHAHASPRGRPFDEPLTSNNAADSHHAPSPPSTISRSNTGPSSVKQESGSVSHTPSPAA</sequence>
<feature type="region of interest" description="Disordered" evidence="2">
    <location>
        <begin position="298"/>
        <end position="342"/>
    </location>
</feature>
<keyword evidence="1" id="KW-0862">Zinc</keyword>
<dbReference type="GO" id="GO:0008270">
    <property type="term" value="F:zinc ion binding"/>
    <property type="evidence" value="ECO:0007669"/>
    <property type="project" value="UniProtKB-KW"/>
</dbReference>
<dbReference type="Pfam" id="PF00320">
    <property type="entry name" value="GATA"/>
    <property type="match status" value="1"/>
</dbReference>
<feature type="compositionally biased region" description="Low complexity" evidence="2">
    <location>
        <begin position="116"/>
        <end position="138"/>
    </location>
</feature>
<dbReference type="CDD" id="cd00202">
    <property type="entry name" value="ZnF_GATA"/>
    <property type="match status" value="1"/>
</dbReference>
<dbReference type="OrthoDB" id="515401at2759"/>
<feature type="compositionally biased region" description="Low complexity" evidence="2">
    <location>
        <begin position="327"/>
        <end position="338"/>
    </location>
</feature>
<dbReference type="STRING" id="685588.A0A067SEG3"/>
<name>A0A067SEG3_GALM3</name>
<feature type="compositionally biased region" description="Basic and acidic residues" evidence="2">
    <location>
        <begin position="7"/>
        <end position="22"/>
    </location>
</feature>
<feature type="compositionally biased region" description="Gly residues" evidence="2">
    <location>
        <begin position="404"/>
        <end position="420"/>
    </location>
</feature>
<dbReference type="Gene3D" id="3.30.50.10">
    <property type="entry name" value="Erythroid Transcription Factor GATA-1, subunit A"/>
    <property type="match status" value="1"/>
</dbReference>
<reference evidence="5" key="1">
    <citation type="journal article" date="2014" name="Proc. Natl. Acad. Sci. U.S.A.">
        <title>Extensive sampling of basidiomycete genomes demonstrates inadequacy of the white-rot/brown-rot paradigm for wood decay fungi.</title>
        <authorList>
            <person name="Riley R."/>
            <person name="Salamov A.A."/>
            <person name="Brown D.W."/>
            <person name="Nagy L.G."/>
            <person name="Floudas D."/>
            <person name="Held B.W."/>
            <person name="Levasseur A."/>
            <person name="Lombard V."/>
            <person name="Morin E."/>
            <person name="Otillar R."/>
            <person name="Lindquist E.A."/>
            <person name="Sun H."/>
            <person name="LaButti K.M."/>
            <person name="Schmutz J."/>
            <person name="Jabbour D."/>
            <person name="Luo H."/>
            <person name="Baker S.E."/>
            <person name="Pisabarro A.G."/>
            <person name="Walton J.D."/>
            <person name="Blanchette R.A."/>
            <person name="Henrissat B."/>
            <person name="Martin F."/>
            <person name="Cullen D."/>
            <person name="Hibbett D.S."/>
            <person name="Grigoriev I.V."/>
        </authorList>
    </citation>
    <scope>NUCLEOTIDE SEQUENCE [LARGE SCALE GENOMIC DNA]</scope>
    <source>
        <strain evidence="5">CBS 339.88</strain>
    </source>
</reference>
<evidence type="ECO:0000256" key="2">
    <source>
        <dbReference type="SAM" id="MobiDB-lite"/>
    </source>
</evidence>
<proteinExistence type="predicted"/>
<dbReference type="InterPro" id="IPR013088">
    <property type="entry name" value="Znf_NHR/GATA"/>
</dbReference>
<dbReference type="SMART" id="SM00401">
    <property type="entry name" value="ZnF_GATA"/>
    <property type="match status" value="1"/>
</dbReference>